<dbReference type="EMBL" id="CALNXJ010000011">
    <property type="protein sequence ID" value="CAH3108538.1"/>
    <property type="molecule type" value="Genomic_DNA"/>
</dbReference>
<dbReference type="Gene3D" id="3.10.450.240">
    <property type="match status" value="1"/>
</dbReference>
<protein>
    <submittedName>
        <fullName evidence="1">Uncharacterized protein</fullName>
    </submittedName>
</protein>
<accession>A0AAU9W924</accession>
<organism evidence="1 2">
    <name type="scientific">Pocillopora meandrina</name>
    <dbReference type="NCBI Taxonomy" id="46732"/>
    <lineage>
        <taxon>Eukaryota</taxon>
        <taxon>Metazoa</taxon>
        <taxon>Cnidaria</taxon>
        <taxon>Anthozoa</taxon>
        <taxon>Hexacorallia</taxon>
        <taxon>Scleractinia</taxon>
        <taxon>Astrocoeniina</taxon>
        <taxon>Pocilloporidae</taxon>
        <taxon>Pocillopora</taxon>
    </lineage>
</organism>
<evidence type="ECO:0000313" key="2">
    <source>
        <dbReference type="Proteomes" id="UP001159428"/>
    </source>
</evidence>
<comment type="caution">
    <text evidence="1">The sequence shown here is derived from an EMBL/GenBank/DDBJ whole genome shotgun (WGS) entry which is preliminary data.</text>
</comment>
<dbReference type="AlphaFoldDB" id="A0AAU9W924"/>
<dbReference type="Proteomes" id="UP001159428">
    <property type="component" value="Unassembled WGS sequence"/>
</dbReference>
<proteinExistence type="predicted"/>
<gene>
    <name evidence="1" type="ORF">PMEA_00002594</name>
</gene>
<sequence>MAAFTGTKLQRCLSQFGGSSLTIKPNKRLLKTMLKPNACMARHLAFNSFPWNQSSSDIYPADPGDHWFFGAVLFRQTYGQQSSKAYMRSFRDCVMIVSKLIGQMDPKNNLSGLIGSRLDRFLKEAFKAILEHNYKLHLEVTDVSNLSVIGVRRVQGPLEPNSECYLFSVVGQQFIIPPIGYETIENADSIMRFIEELTAEKFQMVIKFRAKETFYITGSDGEILSGSKNSVSSYHMWVFETTVPLSWRVADIDNYVHRRSKYKRTFHLLD</sequence>
<evidence type="ECO:0000313" key="1">
    <source>
        <dbReference type="EMBL" id="CAH3108538.1"/>
    </source>
</evidence>
<reference evidence="1 2" key="1">
    <citation type="submission" date="2022-05" db="EMBL/GenBank/DDBJ databases">
        <authorList>
            <consortium name="Genoscope - CEA"/>
            <person name="William W."/>
        </authorList>
    </citation>
    <scope>NUCLEOTIDE SEQUENCE [LARGE SCALE GENOMIC DNA]</scope>
</reference>
<name>A0AAU9W924_9CNID</name>
<keyword evidence="2" id="KW-1185">Reference proteome</keyword>